<evidence type="ECO:0000313" key="1">
    <source>
        <dbReference type="EMBL" id="OAQ22306.1"/>
    </source>
</evidence>
<reference evidence="1 2" key="1">
    <citation type="submission" date="2016-05" db="EMBL/GenBank/DDBJ databases">
        <title>Genome sequencing reveals origins of a unique bacterial endosymbiosis in the earliest lineages of terrestrial Fungi.</title>
        <authorList>
            <consortium name="DOE Joint Genome Institute"/>
            <person name="Uehling J."/>
            <person name="Gryganskyi A."/>
            <person name="Hameed K."/>
            <person name="Tschaplinski T."/>
            <person name="Misztal P."/>
            <person name="Wu S."/>
            <person name="Desiro A."/>
            <person name="Vande Pol N."/>
            <person name="Du Z.-Y."/>
            <person name="Zienkiewicz A."/>
            <person name="Zienkiewicz K."/>
            <person name="Morin E."/>
            <person name="Tisserant E."/>
            <person name="Splivallo R."/>
            <person name="Hainaut M."/>
            <person name="Henrissat B."/>
            <person name="Ohm R."/>
            <person name="Kuo A."/>
            <person name="Yan J."/>
            <person name="Lipzen A."/>
            <person name="Nolan M."/>
            <person name="Labutti K."/>
            <person name="Barry K."/>
            <person name="Goldstein A."/>
            <person name="Labbe J."/>
            <person name="Schadt C."/>
            <person name="Tuskan G."/>
            <person name="Grigoriev I."/>
            <person name="Martin F."/>
            <person name="Vilgalys R."/>
            <person name="Bonito G."/>
        </authorList>
    </citation>
    <scope>NUCLEOTIDE SEQUENCE [LARGE SCALE GENOMIC DNA]</scope>
    <source>
        <strain evidence="1 2">AG-77</strain>
    </source>
</reference>
<protein>
    <submittedName>
        <fullName evidence="1">Uncharacterized protein</fullName>
    </submittedName>
</protein>
<evidence type="ECO:0000313" key="2">
    <source>
        <dbReference type="Proteomes" id="UP000078512"/>
    </source>
</evidence>
<keyword evidence="2" id="KW-1185">Reference proteome</keyword>
<accession>A0A197JCS7</accession>
<dbReference type="Proteomes" id="UP000078512">
    <property type="component" value="Unassembled WGS sequence"/>
</dbReference>
<sequence>MFPLKYWRCWFDECPDRFRFQITLDCTVVNGSLAKRLKELLGFTQGLKSAHKEFATKLMLDALGDFCWSANFWWWDVFLVILYDRRTPLDYQSVRNMKRRFHLPR</sequence>
<dbReference type="AlphaFoldDB" id="A0A197JCS7"/>
<name>A0A197JCS7_9FUNG</name>
<gene>
    <name evidence="1" type="ORF">K457DRAFT_131376</name>
</gene>
<proteinExistence type="predicted"/>
<organism evidence="1 2">
    <name type="scientific">Linnemannia elongata AG-77</name>
    <dbReference type="NCBI Taxonomy" id="1314771"/>
    <lineage>
        <taxon>Eukaryota</taxon>
        <taxon>Fungi</taxon>
        <taxon>Fungi incertae sedis</taxon>
        <taxon>Mucoromycota</taxon>
        <taxon>Mortierellomycotina</taxon>
        <taxon>Mortierellomycetes</taxon>
        <taxon>Mortierellales</taxon>
        <taxon>Mortierellaceae</taxon>
        <taxon>Linnemannia</taxon>
    </lineage>
</organism>
<dbReference type="EMBL" id="KV442182">
    <property type="protein sequence ID" value="OAQ22306.1"/>
    <property type="molecule type" value="Genomic_DNA"/>
</dbReference>